<dbReference type="GO" id="GO:0022857">
    <property type="term" value="F:transmembrane transporter activity"/>
    <property type="evidence" value="ECO:0007669"/>
    <property type="project" value="InterPro"/>
</dbReference>
<feature type="transmembrane region" description="Helical" evidence="9">
    <location>
        <begin position="338"/>
        <end position="356"/>
    </location>
</feature>
<feature type="transmembrane region" description="Helical" evidence="9">
    <location>
        <begin position="65"/>
        <end position="85"/>
    </location>
</feature>
<reference evidence="10 11" key="1">
    <citation type="submission" date="2019-06" db="EMBL/GenBank/DDBJ databases">
        <title>Sequencing the genomes of 1000 actinobacteria strains.</title>
        <authorList>
            <person name="Klenk H.-P."/>
        </authorList>
    </citation>
    <scope>NUCLEOTIDE SEQUENCE [LARGE SCALE GENOMIC DNA]</scope>
    <source>
        <strain evidence="10 11">DSM 45456</strain>
    </source>
</reference>
<keyword evidence="4" id="KW-1003">Cell membrane</keyword>
<evidence type="ECO:0000256" key="2">
    <source>
        <dbReference type="ARBA" id="ARBA00005658"/>
    </source>
</evidence>
<dbReference type="Proteomes" id="UP000316628">
    <property type="component" value="Unassembled WGS sequence"/>
</dbReference>
<sequence>MTTENKPVNEPLPGDPKADRPGRTDRVVFGVAAVVTLAFVAWGIFGTASLATASKAALTWVITNLGWAFVLTASGFVLFALWLAVSRYGRIPLGRDDEQPEFRTISWVAMMFSAGMGIGLMFYGVNEPLSHFVQPPPGTVQGGTDQAVQTAMATTLFHWTLHPWAIYAVVGLAIAYGSFRRGRSQLISAAFAPLLGRRRAEGPAGRAIDVLAIFATLFGSATSLGLGALQIGSGLRVAGWLGEVGNGVVVGVIAVLTVAFVASAVSGVAKGIQWLSNTNMVLALVLAAFVFVVGPTVFVLNLVPTAIGDYFRELADMAGRTAASGGDATETWLSGWTIFYWAWWISWTPFVGMFIARISRGRTIRQFVAGVIGVPSLVSLAWFCVFGGTAIFVQRSGIDLAGTASPEGQLFGLLDRFPLAGVAGVVVMVLVAIFFVSGADAASVVMGTLSQRGSIRPAKAVVVFWGVLTGLVAAVMLLVGGSSGLTGLQNLTIIAALPFLVVMVGLCVSLARDLRSDPLIRREERVAEVMEEVTAQFDPADPNPEETAYRTVEELTRRGV</sequence>
<evidence type="ECO:0000313" key="10">
    <source>
        <dbReference type="EMBL" id="TQM81905.1"/>
    </source>
</evidence>
<gene>
    <name evidence="10" type="ORF">FHX81_4292</name>
</gene>
<feature type="transmembrane region" description="Helical" evidence="9">
    <location>
        <begin position="417"/>
        <end position="439"/>
    </location>
</feature>
<feature type="region of interest" description="Disordered" evidence="8">
    <location>
        <begin position="1"/>
        <end position="21"/>
    </location>
</feature>
<proteinExistence type="inferred from homology"/>
<dbReference type="InterPro" id="IPR018093">
    <property type="entry name" value="BCCT_CS"/>
</dbReference>
<name>A0A543JGD9_9PSEU</name>
<keyword evidence="11" id="KW-1185">Reference proteome</keyword>
<feature type="transmembrane region" description="Helical" evidence="9">
    <location>
        <begin position="491"/>
        <end position="511"/>
    </location>
</feature>
<feature type="transmembrane region" description="Helical" evidence="9">
    <location>
        <begin position="281"/>
        <end position="303"/>
    </location>
</feature>
<dbReference type="PANTHER" id="PTHR30047">
    <property type="entry name" value="HIGH-AFFINITY CHOLINE TRANSPORT PROTEIN-RELATED"/>
    <property type="match status" value="1"/>
</dbReference>
<evidence type="ECO:0000256" key="6">
    <source>
        <dbReference type="ARBA" id="ARBA00022989"/>
    </source>
</evidence>
<dbReference type="OrthoDB" id="9775735at2"/>
<comment type="subcellular location">
    <subcellularLocation>
        <location evidence="1">Cell membrane</location>
        <topology evidence="1">Multi-pass membrane protein</topology>
    </subcellularLocation>
</comment>
<evidence type="ECO:0000256" key="1">
    <source>
        <dbReference type="ARBA" id="ARBA00004651"/>
    </source>
</evidence>
<evidence type="ECO:0000256" key="3">
    <source>
        <dbReference type="ARBA" id="ARBA00022448"/>
    </source>
</evidence>
<dbReference type="GO" id="GO:0005886">
    <property type="term" value="C:plasma membrane"/>
    <property type="evidence" value="ECO:0007669"/>
    <property type="project" value="UniProtKB-SubCell"/>
</dbReference>
<feature type="transmembrane region" description="Helical" evidence="9">
    <location>
        <begin position="27"/>
        <end position="45"/>
    </location>
</feature>
<keyword evidence="7 9" id="KW-0472">Membrane</keyword>
<evidence type="ECO:0000256" key="8">
    <source>
        <dbReference type="SAM" id="MobiDB-lite"/>
    </source>
</evidence>
<keyword evidence="5 9" id="KW-0812">Transmembrane</keyword>
<feature type="transmembrane region" description="Helical" evidence="9">
    <location>
        <begin position="368"/>
        <end position="393"/>
    </location>
</feature>
<evidence type="ECO:0000256" key="7">
    <source>
        <dbReference type="ARBA" id="ARBA00023136"/>
    </source>
</evidence>
<dbReference type="InterPro" id="IPR000060">
    <property type="entry name" value="BCCT_transptr"/>
</dbReference>
<keyword evidence="3" id="KW-0813">Transport</keyword>
<accession>A0A543JGD9</accession>
<organism evidence="10 11">
    <name type="scientific">Saccharothrix saharensis</name>
    <dbReference type="NCBI Taxonomy" id="571190"/>
    <lineage>
        <taxon>Bacteria</taxon>
        <taxon>Bacillati</taxon>
        <taxon>Actinomycetota</taxon>
        <taxon>Actinomycetes</taxon>
        <taxon>Pseudonocardiales</taxon>
        <taxon>Pseudonocardiaceae</taxon>
        <taxon>Saccharothrix</taxon>
    </lineage>
</organism>
<evidence type="ECO:0000256" key="9">
    <source>
        <dbReference type="SAM" id="Phobius"/>
    </source>
</evidence>
<dbReference type="NCBIfam" id="TIGR00842">
    <property type="entry name" value="bcct"/>
    <property type="match status" value="1"/>
</dbReference>
<evidence type="ECO:0000256" key="4">
    <source>
        <dbReference type="ARBA" id="ARBA00022475"/>
    </source>
</evidence>
<comment type="caution">
    <text evidence="10">The sequence shown here is derived from an EMBL/GenBank/DDBJ whole genome shotgun (WGS) entry which is preliminary data.</text>
</comment>
<evidence type="ECO:0000313" key="11">
    <source>
        <dbReference type="Proteomes" id="UP000316628"/>
    </source>
</evidence>
<dbReference type="Pfam" id="PF02028">
    <property type="entry name" value="BCCT"/>
    <property type="match status" value="1"/>
</dbReference>
<dbReference type="PROSITE" id="PS01303">
    <property type="entry name" value="BCCT"/>
    <property type="match status" value="1"/>
</dbReference>
<feature type="transmembrane region" description="Helical" evidence="9">
    <location>
        <begin position="105"/>
        <end position="125"/>
    </location>
</feature>
<protein>
    <submittedName>
        <fullName evidence="10">Choline/carnitine/betaine transport</fullName>
    </submittedName>
</protein>
<feature type="transmembrane region" description="Helical" evidence="9">
    <location>
        <begin position="460"/>
        <end position="479"/>
    </location>
</feature>
<dbReference type="AlphaFoldDB" id="A0A543JGD9"/>
<dbReference type="PANTHER" id="PTHR30047:SF7">
    <property type="entry name" value="HIGH-AFFINITY CHOLINE TRANSPORT PROTEIN"/>
    <property type="match status" value="1"/>
</dbReference>
<comment type="similarity">
    <text evidence="2">Belongs to the BCCT transporter (TC 2.A.15) family.</text>
</comment>
<dbReference type="EMBL" id="VFPP01000001">
    <property type="protein sequence ID" value="TQM81905.1"/>
    <property type="molecule type" value="Genomic_DNA"/>
</dbReference>
<feature type="transmembrane region" description="Helical" evidence="9">
    <location>
        <begin position="207"/>
        <end position="228"/>
    </location>
</feature>
<feature type="transmembrane region" description="Helical" evidence="9">
    <location>
        <begin position="248"/>
        <end position="269"/>
    </location>
</feature>
<feature type="transmembrane region" description="Helical" evidence="9">
    <location>
        <begin position="161"/>
        <end position="179"/>
    </location>
</feature>
<evidence type="ECO:0000256" key="5">
    <source>
        <dbReference type="ARBA" id="ARBA00022692"/>
    </source>
</evidence>
<keyword evidence="6 9" id="KW-1133">Transmembrane helix</keyword>